<dbReference type="EMBL" id="MVGT01001374">
    <property type="protein sequence ID" value="OVA12568.1"/>
    <property type="molecule type" value="Genomic_DNA"/>
</dbReference>
<protein>
    <submittedName>
        <fullName evidence="1">Uncharacterized protein</fullName>
    </submittedName>
</protein>
<evidence type="ECO:0000313" key="1">
    <source>
        <dbReference type="EMBL" id="OVA12568.1"/>
    </source>
</evidence>
<dbReference type="Proteomes" id="UP000195402">
    <property type="component" value="Unassembled WGS sequence"/>
</dbReference>
<dbReference type="STRING" id="56857.A0A200QQ23"/>
<organism evidence="1 2">
    <name type="scientific">Macleaya cordata</name>
    <name type="common">Five-seeded plume-poppy</name>
    <name type="synonym">Bocconia cordata</name>
    <dbReference type="NCBI Taxonomy" id="56857"/>
    <lineage>
        <taxon>Eukaryota</taxon>
        <taxon>Viridiplantae</taxon>
        <taxon>Streptophyta</taxon>
        <taxon>Embryophyta</taxon>
        <taxon>Tracheophyta</taxon>
        <taxon>Spermatophyta</taxon>
        <taxon>Magnoliopsida</taxon>
        <taxon>Ranunculales</taxon>
        <taxon>Papaveraceae</taxon>
        <taxon>Papaveroideae</taxon>
        <taxon>Macleaya</taxon>
    </lineage>
</organism>
<dbReference type="OrthoDB" id="408631at2759"/>
<dbReference type="Gene3D" id="3.40.50.1820">
    <property type="entry name" value="alpha/beta hydrolase"/>
    <property type="match status" value="1"/>
</dbReference>
<gene>
    <name evidence="1" type="ORF">BVC80_9013g19</name>
</gene>
<accession>A0A200QQ23</accession>
<evidence type="ECO:0000313" key="2">
    <source>
        <dbReference type="Proteomes" id="UP000195402"/>
    </source>
</evidence>
<reference evidence="1 2" key="1">
    <citation type="journal article" date="2017" name="Mol. Plant">
        <title>The Genome of Medicinal Plant Macleaya cordata Provides New Insights into Benzylisoquinoline Alkaloids Metabolism.</title>
        <authorList>
            <person name="Liu X."/>
            <person name="Liu Y."/>
            <person name="Huang P."/>
            <person name="Ma Y."/>
            <person name="Qing Z."/>
            <person name="Tang Q."/>
            <person name="Cao H."/>
            <person name="Cheng P."/>
            <person name="Zheng Y."/>
            <person name="Yuan Z."/>
            <person name="Zhou Y."/>
            <person name="Liu J."/>
            <person name="Tang Z."/>
            <person name="Zhuo Y."/>
            <person name="Zhang Y."/>
            <person name="Yu L."/>
            <person name="Huang J."/>
            <person name="Yang P."/>
            <person name="Peng Q."/>
            <person name="Zhang J."/>
            <person name="Jiang W."/>
            <person name="Zhang Z."/>
            <person name="Lin K."/>
            <person name="Ro D.K."/>
            <person name="Chen X."/>
            <person name="Xiong X."/>
            <person name="Shang Y."/>
            <person name="Huang S."/>
            <person name="Zeng J."/>
        </authorList>
    </citation>
    <scope>NUCLEOTIDE SEQUENCE [LARGE SCALE GENOMIC DNA]</scope>
    <source>
        <strain evidence="2">cv. BLH2017</strain>
        <tissue evidence="1">Root</tissue>
    </source>
</reference>
<dbReference type="AlphaFoldDB" id="A0A200QQ23"/>
<comment type="caution">
    <text evidence="1">The sequence shown here is derived from an EMBL/GenBank/DDBJ whole genome shotgun (WGS) entry which is preliminary data.</text>
</comment>
<sequence>MASSNQEISLELLPLLRVYKNVERLMDSKIVLPSQQDTETGVSSKDITISEDFSISARLYSPELTTITSRTGQLQRQQKFSLLLYFHGRGFFASSPPSPLLTMFT</sequence>
<dbReference type="InParanoid" id="A0A200QQ23"/>
<dbReference type="InterPro" id="IPR029058">
    <property type="entry name" value="AB_hydrolase_fold"/>
</dbReference>
<proteinExistence type="predicted"/>
<name>A0A200QQ23_MACCD</name>
<keyword evidence="2" id="KW-1185">Reference proteome</keyword>